<dbReference type="EMBL" id="MU251378">
    <property type="protein sequence ID" value="KAG9237956.1"/>
    <property type="molecule type" value="Genomic_DNA"/>
</dbReference>
<evidence type="ECO:0000313" key="3">
    <source>
        <dbReference type="Proteomes" id="UP000824998"/>
    </source>
</evidence>
<protein>
    <submittedName>
        <fullName evidence="2">Uncharacterized protein</fullName>
    </submittedName>
</protein>
<dbReference type="AlphaFoldDB" id="A0A9P7YQT6"/>
<gene>
    <name evidence="2" type="ORF">BJ875DRAFT_438002</name>
</gene>
<feature type="region of interest" description="Disordered" evidence="1">
    <location>
        <begin position="27"/>
        <end position="59"/>
    </location>
</feature>
<evidence type="ECO:0000313" key="2">
    <source>
        <dbReference type="EMBL" id="KAG9237956.1"/>
    </source>
</evidence>
<dbReference type="Proteomes" id="UP000824998">
    <property type="component" value="Unassembled WGS sequence"/>
</dbReference>
<accession>A0A9P7YQT6</accession>
<name>A0A9P7YQT6_9HELO</name>
<evidence type="ECO:0000256" key="1">
    <source>
        <dbReference type="SAM" id="MobiDB-lite"/>
    </source>
</evidence>
<sequence length="348" mass="39166">MSDPGGASWAWRKRAITIDKRDVDIVEPGNHGLEKRRKRMKRRKRRKKEEEEKPCTSRDQERYLAIHPVADIMGWTRAGQERLDRVNGRIRERTGEEEFENRQRGGCRRWRAASVGVQPGSPSVETRDSRLDSYCTVRGSSGRRVGEEAAQRVVTCGCKSRHCTKAGGRTSLRRKWTRGDAMSGAACPSTVHLSTVTVTVHIPCLSGLARTCPRYGDEVRRTRNQSLMNRESVAGQYMSMSARCRHRRRRARELPLPPLSPPRHINQGPMAAARLATLPFVRLAIRVKSALVRRTRESSFLFRPVGRSTSDQSVAVTSATVRHVPYCTPSCAECLLYPRRDQGGGPPG</sequence>
<proteinExistence type="predicted"/>
<feature type="compositionally biased region" description="Basic residues" evidence="1">
    <location>
        <begin position="34"/>
        <end position="47"/>
    </location>
</feature>
<organism evidence="2 3">
    <name type="scientific">Amylocarpus encephaloides</name>
    <dbReference type="NCBI Taxonomy" id="45428"/>
    <lineage>
        <taxon>Eukaryota</taxon>
        <taxon>Fungi</taxon>
        <taxon>Dikarya</taxon>
        <taxon>Ascomycota</taxon>
        <taxon>Pezizomycotina</taxon>
        <taxon>Leotiomycetes</taxon>
        <taxon>Helotiales</taxon>
        <taxon>Helotiales incertae sedis</taxon>
        <taxon>Amylocarpus</taxon>
    </lineage>
</organism>
<feature type="compositionally biased region" description="Basic and acidic residues" evidence="1">
    <location>
        <begin position="48"/>
        <end position="59"/>
    </location>
</feature>
<keyword evidence="3" id="KW-1185">Reference proteome</keyword>
<comment type="caution">
    <text evidence="2">The sequence shown here is derived from an EMBL/GenBank/DDBJ whole genome shotgun (WGS) entry which is preliminary data.</text>
</comment>
<reference evidence="2" key="1">
    <citation type="journal article" date="2021" name="IMA Fungus">
        <title>Genomic characterization of three marine fungi, including Emericellopsis atlantica sp. nov. with signatures of a generalist lifestyle and marine biomass degradation.</title>
        <authorList>
            <person name="Hagestad O.C."/>
            <person name="Hou L."/>
            <person name="Andersen J.H."/>
            <person name="Hansen E.H."/>
            <person name="Altermark B."/>
            <person name="Li C."/>
            <person name="Kuhnert E."/>
            <person name="Cox R.J."/>
            <person name="Crous P.W."/>
            <person name="Spatafora J.W."/>
            <person name="Lail K."/>
            <person name="Amirebrahimi M."/>
            <person name="Lipzen A."/>
            <person name="Pangilinan J."/>
            <person name="Andreopoulos W."/>
            <person name="Hayes R.D."/>
            <person name="Ng V."/>
            <person name="Grigoriev I.V."/>
            <person name="Jackson S.A."/>
            <person name="Sutton T.D.S."/>
            <person name="Dobson A.D.W."/>
            <person name="Rama T."/>
        </authorList>
    </citation>
    <scope>NUCLEOTIDE SEQUENCE</scope>
    <source>
        <strain evidence="2">TRa018bII</strain>
    </source>
</reference>